<dbReference type="AlphaFoldDB" id="A0A1Y1RYK7"/>
<keyword evidence="7" id="KW-1185">Reference proteome</keyword>
<evidence type="ECO:0000256" key="2">
    <source>
        <dbReference type="ARBA" id="ARBA00022448"/>
    </source>
</evidence>
<dbReference type="GO" id="GO:0042626">
    <property type="term" value="F:ATPase-coupled transmembrane transporter activity"/>
    <property type="evidence" value="ECO:0007669"/>
    <property type="project" value="TreeGrafter"/>
</dbReference>
<comment type="similarity">
    <text evidence="1">Belongs to the ABC transporter superfamily.</text>
</comment>
<evidence type="ECO:0000256" key="4">
    <source>
        <dbReference type="ARBA" id="ARBA00022840"/>
    </source>
</evidence>
<dbReference type="OrthoDB" id="501320at2"/>
<reference evidence="6 7" key="1">
    <citation type="submission" date="2017-03" db="EMBL/GenBank/DDBJ databases">
        <title>Draft Genome sequence of Marispirochaeta sp. strain JC444.</title>
        <authorList>
            <person name="Shivani Y."/>
            <person name="Subhash Y."/>
            <person name="Sasikala C."/>
            <person name="Ramana C."/>
        </authorList>
    </citation>
    <scope>NUCLEOTIDE SEQUENCE [LARGE SCALE GENOMIC DNA]</scope>
    <source>
        <strain evidence="6 7">JC444</strain>
    </source>
</reference>
<dbReference type="SMART" id="SM00382">
    <property type="entry name" value="AAA"/>
    <property type="match status" value="1"/>
</dbReference>
<evidence type="ECO:0000256" key="1">
    <source>
        <dbReference type="ARBA" id="ARBA00005417"/>
    </source>
</evidence>
<dbReference type="InterPro" id="IPR027417">
    <property type="entry name" value="P-loop_NTPase"/>
</dbReference>
<dbReference type="InterPro" id="IPR050095">
    <property type="entry name" value="ECF_ABC_transporter_ATP-bd"/>
</dbReference>
<evidence type="ECO:0000313" key="6">
    <source>
        <dbReference type="EMBL" id="ORC35584.1"/>
    </source>
</evidence>
<dbReference type="GO" id="GO:0005524">
    <property type="term" value="F:ATP binding"/>
    <property type="evidence" value="ECO:0007669"/>
    <property type="project" value="UniProtKB-KW"/>
</dbReference>
<dbReference type="CDD" id="cd03225">
    <property type="entry name" value="ABC_cobalt_CbiO_domain1"/>
    <property type="match status" value="1"/>
</dbReference>
<feature type="domain" description="ABC transporter" evidence="5">
    <location>
        <begin position="2"/>
        <end position="231"/>
    </location>
</feature>
<evidence type="ECO:0000259" key="5">
    <source>
        <dbReference type="PROSITE" id="PS50893"/>
    </source>
</evidence>
<comment type="caution">
    <text evidence="6">The sequence shown here is derived from an EMBL/GenBank/DDBJ whole genome shotgun (WGS) entry which is preliminary data.</text>
</comment>
<dbReference type="Proteomes" id="UP000192343">
    <property type="component" value="Unassembled WGS sequence"/>
</dbReference>
<dbReference type="InterPro" id="IPR003593">
    <property type="entry name" value="AAA+_ATPase"/>
</dbReference>
<keyword evidence="4" id="KW-0067">ATP-binding</keyword>
<proteinExistence type="inferred from homology"/>
<dbReference type="PANTHER" id="PTHR43553:SF24">
    <property type="entry name" value="ENERGY-COUPLING FACTOR TRANSPORTER ATP-BINDING PROTEIN ECFA1"/>
    <property type="match status" value="1"/>
</dbReference>
<dbReference type="SUPFAM" id="SSF52540">
    <property type="entry name" value="P-loop containing nucleoside triphosphate hydrolases"/>
    <property type="match status" value="1"/>
</dbReference>
<sequence length="269" mass="29006">MIELDGVSYTYPGSESPAVSKLSTRINPGEITLLAGSNGSGKSTLTRLILGLLEPDEGSIRIDANTSPNNRRSLIGLVRQDPRSQLIASLVDEEVAFGPENIGLAREEIRVRVAESLEKVGLSGFDDRNPDTLSAGQQQRLAIAGVLAMKPAYVIFDEASSMLDPAGREDFYRLCRELAASGVGVLSISHFPDEALQADTMILLEKGSLAAQGPPLTVFRQRPELKRSFLLRLTEALRNRGISLPDRISTPGELIAGLDALLTEGEGRR</sequence>
<dbReference type="InterPro" id="IPR015856">
    <property type="entry name" value="ABC_transpr_CbiO/EcfA_su"/>
</dbReference>
<dbReference type="Pfam" id="PF00005">
    <property type="entry name" value="ABC_tran"/>
    <property type="match status" value="1"/>
</dbReference>
<dbReference type="GO" id="GO:0016887">
    <property type="term" value="F:ATP hydrolysis activity"/>
    <property type="evidence" value="ECO:0007669"/>
    <property type="project" value="InterPro"/>
</dbReference>
<protein>
    <recommendedName>
        <fullName evidence="5">ABC transporter domain-containing protein</fullName>
    </recommendedName>
</protein>
<dbReference type="PANTHER" id="PTHR43553">
    <property type="entry name" value="HEAVY METAL TRANSPORTER"/>
    <property type="match status" value="1"/>
</dbReference>
<dbReference type="EMBL" id="MWQY01000008">
    <property type="protein sequence ID" value="ORC35584.1"/>
    <property type="molecule type" value="Genomic_DNA"/>
</dbReference>
<dbReference type="PROSITE" id="PS00211">
    <property type="entry name" value="ABC_TRANSPORTER_1"/>
    <property type="match status" value="1"/>
</dbReference>
<dbReference type="PROSITE" id="PS50893">
    <property type="entry name" value="ABC_TRANSPORTER_2"/>
    <property type="match status" value="1"/>
</dbReference>
<evidence type="ECO:0000313" key="7">
    <source>
        <dbReference type="Proteomes" id="UP000192343"/>
    </source>
</evidence>
<dbReference type="InterPro" id="IPR017871">
    <property type="entry name" value="ABC_transporter-like_CS"/>
</dbReference>
<gene>
    <name evidence="6" type="ORF">B4O97_08035</name>
</gene>
<dbReference type="RefSeq" id="WP_083049843.1">
    <property type="nucleotide sequence ID" value="NZ_MWQY01000008.1"/>
</dbReference>
<dbReference type="InterPro" id="IPR003439">
    <property type="entry name" value="ABC_transporter-like_ATP-bd"/>
</dbReference>
<evidence type="ECO:0000256" key="3">
    <source>
        <dbReference type="ARBA" id="ARBA00022741"/>
    </source>
</evidence>
<dbReference type="STRING" id="1963862.B4O97_08035"/>
<name>A0A1Y1RYK7_9SPIO</name>
<dbReference type="GO" id="GO:0043190">
    <property type="term" value="C:ATP-binding cassette (ABC) transporter complex"/>
    <property type="evidence" value="ECO:0007669"/>
    <property type="project" value="TreeGrafter"/>
</dbReference>
<keyword evidence="2" id="KW-0813">Transport</keyword>
<keyword evidence="3" id="KW-0547">Nucleotide-binding</keyword>
<organism evidence="6 7">
    <name type="scientific">Marispirochaeta aestuarii</name>
    <dbReference type="NCBI Taxonomy" id="1963862"/>
    <lineage>
        <taxon>Bacteria</taxon>
        <taxon>Pseudomonadati</taxon>
        <taxon>Spirochaetota</taxon>
        <taxon>Spirochaetia</taxon>
        <taxon>Spirochaetales</taxon>
        <taxon>Spirochaetaceae</taxon>
        <taxon>Marispirochaeta</taxon>
    </lineage>
</organism>
<accession>A0A1Y1RYK7</accession>
<dbReference type="Gene3D" id="3.40.50.300">
    <property type="entry name" value="P-loop containing nucleotide triphosphate hydrolases"/>
    <property type="match status" value="1"/>
</dbReference>